<organism evidence="1 2">
    <name type="scientific">Stephania japonica</name>
    <dbReference type="NCBI Taxonomy" id="461633"/>
    <lineage>
        <taxon>Eukaryota</taxon>
        <taxon>Viridiplantae</taxon>
        <taxon>Streptophyta</taxon>
        <taxon>Embryophyta</taxon>
        <taxon>Tracheophyta</taxon>
        <taxon>Spermatophyta</taxon>
        <taxon>Magnoliopsida</taxon>
        <taxon>Ranunculales</taxon>
        <taxon>Menispermaceae</taxon>
        <taxon>Menispermoideae</taxon>
        <taxon>Cissampelideae</taxon>
        <taxon>Stephania</taxon>
    </lineage>
</organism>
<evidence type="ECO:0000313" key="2">
    <source>
        <dbReference type="Proteomes" id="UP001417504"/>
    </source>
</evidence>
<name>A0AAP0I8R0_9MAGN</name>
<keyword evidence="2" id="KW-1185">Reference proteome</keyword>
<gene>
    <name evidence="1" type="ORF">Sjap_018819</name>
</gene>
<dbReference type="EMBL" id="JBBNAE010000007">
    <property type="protein sequence ID" value="KAK9110759.1"/>
    <property type="molecule type" value="Genomic_DNA"/>
</dbReference>
<protein>
    <submittedName>
        <fullName evidence="1">Uncharacterized protein</fullName>
    </submittedName>
</protein>
<dbReference type="Proteomes" id="UP001417504">
    <property type="component" value="Unassembled WGS sequence"/>
</dbReference>
<dbReference type="PANTHER" id="PTHR33735">
    <property type="entry name" value="EXPRESSED PROTEIN"/>
    <property type="match status" value="1"/>
</dbReference>
<accession>A0AAP0I8R0</accession>
<dbReference type="AlphaFoldDB" id="A0AAP0I8R0"/>
<evidence type="ECO:0000313" key="1">
    <source>
        <dbReference type="EMBL" id="KAK9110759.1"/>
    </source>
</evidence>
<dbReference type="PANTHER" id="PTHR33735:SF10">
    <property type="entry name" value="EXPRESSED PROTEIN"/>
    <property type="match status" value="1"/>
</dbReference>
<comment type="caution">
    <text evidence="1">The sequence shown here is derived from an EMBL/GenBank/DDBJ whole genome shotgun (WGS) entry which is preliminary data.</text>
</comment>
<sequence length="150" mass="16736">MGSIEIIFLFREGKEDGVAVQRPIGDSATSRKPNYLSWRWFLGIFLSIVLPFWQGTWAKLLQIENEVEEVAVAVEDAAEVVETVATVTDNLSIAALDKLPNDGKLKDAALFVKHVSEEVVKGAQLTEDFIHKVDEVKEEIDDLVKPKTIN</sequence>
<proteinExistence type="predicted"/>
<reference evidence="1 2" key="1">
    <citation type="submission" date="2024-01" db="EMBL/GenBank/DDBJ databases">
        <title>Genome assemblies of Stephania.</title>
        <authorList>
            <person name="Yang L."/>
        </authorList>
    </citation>
    <scope>NUCLEOTIDE SEQUENCE [LARGE SCALE GENOMIC DNA]</scope>
    <source>
        <strain evidence="1">QJT</strain>
        <tissue evidence="1">Leaf</tissue>
    </source>
</reference>